<evidence type="ECO:0000313" key="2">
    <source>
        <dbReference type="EMBL" id="CEM46145.1"/>
    </source>
</evidence>
<name>A0A0G4HPD5_9ALVE</name>
<sequence length="215" mass="23763">MAKGLRSKVKQRFRAAKRDVVNVAVKRVRVAKLGSKTDRLQQGEDITEPTKKNAFLYPGDPEASFPQKKAETGVDLRSEAAPSSFYAGERNRRKPDSHPENRELPDHVRTRAAVLKAYDEEMAAGDTGMQDIAFPSHDDQMMMQMPVGMDEEAQPVSIQRTTTETKLRGSVPLNAKLPSEIPQSLPGSGQVTVGGDTISRKAVVPKVVDKLKKRR</sequence>
<feature type="region of interest" description="Disordered" evidence="1">
    <location>
        <begin position="36"/>
        <end position="108"/>
    </location>
</feature>
<reference evidence="2" key="1">
    <citation type="submission" date="2014-11" db="EMBL/GenBank/DDBJ databases">
        <authorList>
            <person name="Otto D Thomas"/>
            <person name="Naeem Raeece"/>
        </authorList>
    </citation>
    <scope>NUCLEOTIDE SEQUENCE</scope>
</reference>
<evidence type="ECO:0000256" key="1">
    <source>
        <dbReference type="SAM" id="MobiDB-lite"/>
    </source>
</evidence>
<accession>A0A0G4HPD5</accession>
<feature type="compositionally biased region" description="Basic and acidic residues" evidence="1">
    <location>
        <begin position="94"/>
        <end position="108"/>
    </location>
</feature>
<dbReference type="VEuPathDB" id="CryptoDB:Cvel_29842"/>
<organism evidence="2">
    <name type="scientific">Chromera velia CCMP2878</name>
    <dbReference type="NCBI Taxonomy" id="1169474"/>
    <lineage>
        <taxon>Eukaryota</taxon>
        <taxon>Sar</taxon>
        <taxon>Alveolata</taxon>
        <taxon>Colpodellida</taxon>
        <taxon>Chromeraceae</taxon>
        <taxon>Chromera</taxon>
    </lineage>
</organism>
<feature type="compositionally biased region" description="Basic and acidic residues" evidence="1">
    <location>
        <begin position="68"/>
        <end position="78"/>
    </location>
</feature>
<protein>
    <submittedName>
        <fullName evidence="2">Uncharacterized protein</fullName>
    </submittedName>
</protein>
<gene>
    <name evidence="2" type="ORF">Cvel_29842</name>
</gene>
<proteinExistence type="predicted"/>
<dbReference type="AlphaFoldDB" id="A0A0G4HPD5"/>
<dbReference type="EMBL" id="CDMZ01003380">
    <property type="protein sequence ID" value="CEM46145.1"/>
    <property type="molecule type" value="Genomic_DNA"/>
</dbReference>